<accession>A0A4P2QUS2</accession>
<dbReference type="AlphaFoldDB" id="A0A4P2QUS2"/>
<dbReference type="InterPro" id="IPR036282">
    <property type="entry name" value="Glutathione-S-Trfase_C_sf"/>
</dbReference>
<dbReference type="Gene3D" id="1.20.1050.10">
    <property type="match status" value="1"/>
</dbReference>
<dbReference type="Pfam" id="PF13410">
    <property type="entry name" value="GST_C_2"/>
    <property type="match status" value="1"/>
</dbReference>
<reference evidence="1 2" key="1">
    <citation type="submission" date="2015-09" db="EMBL/GenBank/DDBJ databases">
        <title>Sorangium comparison.</title>
        <authorList>
            <person name="Zaburannyi N."/>
            <person name="Bunk B."/>
            <person name="Overmann J."/>
            <person name="Mueller R."/>
        </authorList>
    </citation>
    <scope>NUCLEOTIDE SEQUENCE [LARGE SCALE GENOMIC DNA]</scope>
    <source>
        <strain evidence="1 2">So ce836</strain>
    </source>
</reference>
<evidence type="ECO:0008006" key="3">
    <source>
        <dbReference type="Google" id="ProtNLM"/>
    </source>
</evidence>
<evidence type="ECO:0000313" key="1">
    <source>
        <dbReference type="EMBL" id="AUX34085.1"/>
    </source>
</evidence>
<dbReference type="SUPFAM" id="SSF47616">
    <property type="entry name" value="GST C-terminal domain-like"/>
    <property type="match status" value="1"/>
</dbReference>
<sequence length="79" mass="9106">MKVETLPQRGWTNFETAMDVVEGELGDGPYLFGDWFTAADVMIGSMFIWKRLWGAPPGRPKLEAYVDRLMARPHMKIFK</sequence>
<dbReference type="EMBL" id="CP012672">
    <property type="protein sequence ID" value="AUX34085.1"/>
    <property type="molecule type" value="Genomic_DNA"/>
</dbReference>
<gene>
    <name evidence="1" type="ORF">SOCE836_062530</name>
</gene>
<name>A0A4P2QUS2_SORCE</name>
<dbReference type="Proteomes" id="UP000295497">
    <property type="component" value="Chromosome"/>
</dbReference>
<proteinExistence type="predicted"/>
<protein>
    <recommendedName>
        <fullName evidence="3">GST C-terminal domain-containing protein</fullName>
    </recommendedName>
</protein>
<organism evidence="1 2">
    <name type="scientific">Sorangium cellulosum</name>
    <name type="common">Polyangium cellulosum</name>
    <dbReference type="NCBI Taxonomy" id="56"/>
    <lineage>
        <taxon>Bacteria</taxon>
        <taxon>Pseudomonadati</taxon>
        <taxon>Myxococcota</taxon>
        <taxon>Polyangia</taxon>
        <taxon>Polyangiales</taxon>
        <taxon>Polyangiaceae</taxon>
        <taxon>Sorangium</taxon>
    </lineage>
</organism>
<evidence type="ECO:0000313" key="2">
    <source>
        <dbReference type="Proteomes" id="UP000295497"/>
    </source>
</evidence>